<proteinExistence type="predicted"/>
<dbReference type="Proteomes" id="UP000035762">
    <property type="component" value="Unassembled WGS sequence"/>
</dbReference>
<keyword evidence="2" id="KW-1185">Reference proteome</keyword>
<evidence type="ECO:0000313" key="2">
    <source>
        <dbReference type="Proteomes" id="UP000035762"/>
    </source>
</evidence>
<protein>
    <submittedName>
        <fullName evidence="1">Uncharacterized protein</fullName>
    </submittedName>
</protein>
<dbReference type="RefSeq" id="WP_156186828.1">
    <property type="nucleotide sequence ID" value="NZ_CCAZ020000001.1"/>
</dbReference>
<dbReference type="EMBL" id="CCAZ020000001">
    <property type="protein sequence ID" value="CEG07756.1"/>
    <property type="molecule type" value="Genomic_DNA"/>
</dbReference>
<accession>A0A090MJX0</accession>
<gene>
    <name evidence="1" type="ORF">BN961_01157</name>
</gene>
<sequence>MGIFELPSDFLAPIVRAMIVPPELTDATDSKIDTAHFTPHLKAAYVIMHERAQPGELPASFAIEALPAGI</sequence>
<dbReference type="OrthoDB" id="146908at2"/>
<evidence type="ECO:0000313" key="1">
    <source>
        <dbReference type="EMBL" id="CEG07756.1"/>
    </source>
</evidence>
<reference evidence="1 2" key="1">
    <citation type="journal article" date="2014" name="Genome Announc.">
        <title>Genome Sequence of Afipia felis Strain 76713, Isolated in Hospital Water Using an Amoeba Co-Culture Procedure.</title>
        <authorList>
            <person name="Benamar S."/>
            <person name="La Scola B."/>
            <person name="Croce O."/>
        </authorList>
    </citation>
    <scope>NUCLEOTIDE SEQUENCE [LARGE SCALE GENOMIC DNA]</scope>
    <source>
        <strain evidence="1 2">76713</strain>
    </source>
</reference>
<organism evidence="1 2">
    <name type="scientific">Afipia felis</name>
    <name type="common">Cat scratch disease bacillus</name>
    <dbReference type="NCBI Taxonomy" id="1035"/>
    <lineage>
        <taxon>Bacteria</taxon>
        <taxon>Pseudomonadati</taxon>
        <taxon>Pseudomonadota</taxon>
        <taxon>Alphaproteobacteria</taxon>
        <taxon>Hyphomicrobiales</taxon>
        <taxon>Nitrobacteraceae</taxon>
        <taxon>Afipia</taxon>
    </lineage>
</organism>
<comment type="caution">
    <text evidence="1">The sequence shown here is derived from an EMBL/GenBank/DDBJ whole genome shotgun (WGS) entry which is preliminary data.</text>
</comment>
<name>A0A090MJX0_AFIFE</name>
<dbReference type="AlphaFoldDB" id="A0A090MJX0"/>